<dbReference type="SUPFAM" id="SSF54211">
    <property type="entry name" value="Ribosomal protein S5 domain 2-like"/>
    <property type="match status" value="1"/>
</dbReference>
<organism evidence="1">
    <name type="scientific">Brachypodium distachyon</name>
    <name type="common">Purple false brome</name>
    <name type="synonym">Trachynia distachya</name>
    <dbReference type="NCBI Taxonomy" id="15368"/>
    <lineage>
        <taxon>Eukaryota</taxon>
        <taxon>Viridiplantae</taxon>
        <taxon>Streptophyta</taxon>
        <taxon>Embryophyta</taxon>
        <taxon>Tracheophyta</taxon>
        <taxon>Spermatophyta</taxon>
        <taxon>Magnoliopsida</taxon>
        <taxon>Liliopsida</taxon>
        <taxon>Poales</taxon>
        <taxon>Poaceae</taxon>
        <taxon>BOP clade</taxon>
        <taxon>Pooideae</taxon>
        <taxon>Stipodae</taxon>
        <taxon>Brachypodieae</taxon>
        <taxon>Brachypodium</taxon>
    </lineage>
</organism>
<dbReference type="InParanoid" id="I1HKG6"/>
<dbReference type="SUPFAM" id="SSF54980">
    <property type="entry name" value="EF-G C-terminal domain-like"/>
    <property type="match status" value="1"/>
</dbReference>
<dbReference type="Proteomes" id="UP000008810">
    <property type="component" value="Chromosome 2"/>
</dbReference>
<sequence>MALLALTPGTKKSLTSFANALPMGCACSKVNMGFWTYQAVEVDKNLLDAVKDSIIQGRFHWGAREGPLCDEPIRNASFLMANPGLMEPIQTSIDCVSAIYTVLSRRRGHATADVPKTGTPIYAIKTVTQGHAFCVSVFDHWAIVPGDPVDKSIVLPPWKQQLYDTLPVSSW</sequence>
<dbReference type="OrthoDB" id="203at2759"/>
<dbReference type="InterPro" id="IPR020568">
    <property type="entry name" value="Ribosomal_Su5_D2-typ_SF"/>
</dbReference>
<evidence type="ECO:0000313" key="3">
    <source>
        <dbReference type="Proteomes" id="UP000008810"/>
    </source>
</evidence>
<dbReference type="AlphaFoldDB" id="I1HKG6"/>
<name>I1HKG6_BRADI</name>
<reference evidence="2" key="3">
    <citation type="submission" date="2018-08" db="UniProtKB">
        <authorList>
            <consortium name="EnsemblPlants"/>
        </authorList>
    </citation>
    <scope>IDENTIFICATION</scope>
    <source>
        <strain evidence="2">cv. Bd21</strain>
    </source>
</reference>
<dbReference type="Gene3D" id="3.30.230.10">
    <property type="match status" value="1"/>
</dbReference>
<dbReference type="Gramene" id="KQK06817">
    <property type="protein sequence ID" value="KQK06817"/>
    <property type="gene ID" value="BRADI_2g30160v3"/>
</dbReference>
<dbReference type="HOGENOM" id="CLU_1565021_0_0_1"/>
<dbReference type="PANTHER" id="PTHR42908">
    <property type="entry name" value="TRANSLATION ELONGATION FACTOR-RELATED"/>
    <property type="match status" value="1"/>
</dbReference>
<dbReference type="EMBL" id="CM000881">
    <property type="protein sequence ID" value="KQK06817.1"/>
    <property type="molecule type" value="Genomic_DNA"/>
</dbReference>
<dbReference type="PANTHER" id="PTHR42908:SF6">
    <property type="entry name" value="116 KDA U5 SMALL NUCLEAR RIBONUCLEOPROTEIN COMPONENT"/>
    <property type="match status" value="1"/>
</dbReference>
<dbReference type="InterPro" id="IPR035647">
    <property type="entry name" value="EFG_III/V"/>
</dbReference>
<dbReference type="EnsemblPlants" id="KQK06817">
    <property type="protein sequence ID" value="KQK06817"/>
    <property type="gene ID" value="BRADI_2g30160v3"/>
</dbReference>
<dbReference type="eggNOG" id="KOG0468">
    <property type="taxonomic scope" value="Eukaryota"/>
</dbReference>
<keyword evidence="3" id="KW-1185">Reference proteome</keyword>
<gene>
    <name evidence="1" type="ORF">BRADI_2g30160v3</name>
</gene>
<evidence type="ECO:0000313" key="2">
    <source>
        <dbReference type="EnsemblPlants" id="KQK06817"/>
    </source>
</evidence>
<proteinExistence type="predicted"/>
<reference evidence="1 2" key="1">
    <citation type="journal article" date="2010" name="Nature">
        <title>Genome sequencing and analysis of the model grass Brachypodium distachyon.</title>
        <authorList>
            <consortium name="International Brachypodium Initiative"/>
        </authorList>
    </citation>
    <scope>NUCLEOTIDE SEQUENCE [LARGE SCALE GENOMIC DNA]</scope>
    <source>
        <strain evidence="1 2">Bd21</strain>
    </source>
</reference>
<reference evidence="1" key="2">
    <citation type="submission" date="2017-06" db="EMBL/GenBank/DDBJ databases">
        <title>WGS assembly of Brachypodium distachyon.</title>
        <authorList>
            <consortium name="The International Brachypodium Initiative"/>
            <person name="Lucas S."/>
            <person name="Harmon-Smith M."/>
            <person name="Lail K."/>
            <person name="Tice H."/>
            <person name="Grimwood J."/>
            <person name="Bruce D."/>
            <person name="Barry K."/>
            <person name="Shu S."/>
            <person name="Lindquist E."/>
            <person name="Wang M."/>
            <person name="Pitluck S."/>
            <person name="Vogel J.P."/>
            <person name="Garvin D.F."/>
            <person name="Mockler T.C."/>
            <person name="Schmutz J."/>
            <person name="Rokhsar D."/>
            <person name="Bevan M.W."/>
        </authorList>
    </citation>
    <scope>NUCLEOTIDE SEQUENCE</scope>
    <source>
        <strain evidence="1">Bd21</strain>
    </source>
</reference>
<dbReference type="Gene3D" id="3.30.70.240">
    <property type="match status" value="1"/>
</dbReference>
<dbReference type="InterPro" id="IPR014721">
    <property type="entry name" value="Ribsml_uS5_D2-typ_fold_subgr"/>
</dbReference>
<protein>
    <recommendedName>
        <fullName evidence="4">Elongation factor EFG domain-containing protein</fullName>
    </recommendedName>
</protein>
<evidence type="ECO:0008006" key="4">
    <source>
        <dbReference type="Google" id="ProtNLM"/>
    </source>
</evidence>
<evidence type="ECO:0000313" key="1">
    <source>
        <dbReference type="EMBL" id="KQK06817.1"/>
    </source>
</evidence>
<accession>I1HKG6</accession>
<dbReference type="STRING" id="15368.I1HKG6"/>